<evidence type="ECO:0000256" key="6">
    <source>
        <dbReference type="ARBA" id="ARBA00023027"/>
    </source>
</evidence>
<dbReference type="GO" id="GO:0004148">
    <property type="term" value="F:dihydrolipoyl dehydrogenase (NADH) activity"/>
    <property type="evidence" value="ECO:0007669"/>
    <property type="project" value="UniProtKB-EC"/>
</dbReference>
<keyword evidence="3 13" id="KW-0285">Flavoprotein</keyword>
<dbReference type="Pfam" id="PF02852">
    <property type="entry name" value="Pyr_redox_dim"/>
    <property type="match status" value="1"/>
</dbReference>
<dbReference type="InterPro" id="IPR006258">
    <property type="entry name" value="Lipoamide_DH"/>
</dbReference>
<evidence type="ECO:0000256" key="10">
    <source>
        <dbReference type="PIRSR" id="PIRSR000350-2"/>
    </source>
</evidence>
<feature type="active site" description="Proton acceptor" evidence="10">
    <location>
        <position position="451"/>
    </location>
</feature>
<dbReference type="PRINTS" id="PR00411">
    <property type="entry name" value="PNDRDTASEI"/>
</dbReference>
<keyword evidence="11" id="KW-0547">Nucleotide-binding</keyword>
<comment type="cofactor">
    <cofactor evidence="11 13">
        <name>FAD</name>
        <dbReference type="ChEBI" id="CHEBI:57692"/>
    </cofactor>
    <text evidence="11 13">Binds 1 FAD per subunit.</text>
</comment>
<evidence type="ECO:0000259" key="14">
    <source>
        <dbReference type="Pfam" id="PF02852"/>
    </source>
</evidence>
<evidence type="ECO:0000256" key="4">
    <source>
        <dbReference type="ARBA" id="ARBA00022827"/>
    </source>
</evidence>
<evidence type="ECO:0000313" key="16">
    <source>
        <dbReference type="EMBL" id="HED31350.1"/>
    </source>
</evidence>
<dbReference type="InterPro" id="IPR001100">
    <property type="entry name" value="Pyr_nuc-diS_OxRdtase"/>
</dbReference>
<dbReference type="GO" id="GO:0050660">
    <property type="term" value="F:flavin adenine dinucleotide binding"/>
    <property type="evidence" value="ECO:0007669"/>
    <property type="project" value="InterPro"/>
</dbReference>
<evidence type="ECO:0000256" key="11">
    <source>
        <dbReference type="PIRSR" id="PIRSR000350-3"/>
    </source>
</evidence>
<dbReference type="Pfam" id="PF07992">
    <property type="entry name" value="Pyr_redox_2"/>
    <property type="match status" value="1"/>
</dbReference>
<comment type="similarity">
    <text evidence="1 13">Belongs to the class-I pyridine nucleotide-disulfide oxidoreductase family.</text>
</comment>
<gene>
    <name evidence="16" type="primary">lpdA</name>
    <name evidence="16" type="ORF">ENN50_06675</name>
</gene>
<dbReference type="GO" id="GO:0005737">
    <property type="term" value="C:cytoplasm"/>
    <property type="evidence" value="ECO:0007669"/>
    <property type="project" value="UniProtKB-ARBA"/>
</dbReference>
<evidence type="ECO:0000256" key="13">
    <source>
        <dbReference type="RuleBase" id="RU003692"/>
    </source>
</evidence>
<dbReference type="InterPro" id="IPR012999">
    <property type="entry name" value="Pyr_OxRdtase_I_AS"/>
</dbReference>
<feature type="domain" description="Pyridine nucleotide-disulphide oxidoreductase dimerisation" evidence="14">
    <location>
        <begin position="353"/>
        <end position="462"/>
    </location>
</feature>
<evidence type="ECO:0000259" key="15">
    <source>
        <dbReference type="Pfam" id="PF07992"/>
    </source>
</evidence>
<evidence type="ECO:0000256" key="3">
    <source>
        <dbReference type="ARBA" id="ARBA00022630"/>
    </source>
</evidence>
<dbReference type="PIRSF" id="PIRSF000350">
    <property type="entry name" value="Mercury_reductase_MerA"/>
    <property type="match status" value="1"/>
</dbReference>
<keyword evidence="4 11" id="KW-0274">FAD</keyword>
<keyword evidence="7" id="KW-1015">Disulfide bond</keyword>
<dbReference type="AlphaFoldDB" id="A0A831SS09"/>
<dbReference type="EC" id="1.8.1.4" evidence="2 13"/>
<name>A0A831SS09_PROAE</name>
<protein>
    <recommendedName>
        <fullName evidence="2 13">Dihydrolipoyl dehydrogenase</fullName>
        <ecNumber evidence="2 13">1.8.1.4</ecNumber>
    </recommendedName>
</protein>
<dbReference type="InterPro" id="IPR004099">
    <property type="entry name" value="Pyr_nucl-diS_OxRdtase_dimer"/>
</dbReference>
<dbReference type="Gene3D" id="3.30.390.30">
    <property type="match status" value="1"/>
</dbReference>
<feature type="domain" description="FAD/NAD(P)-binding" evidence="15">
    <location>
        <begin position="12"/>
        <end position="333"/>
    </location>
</feature>
<evidence type="ECO:0000256" key="5">
    <source>
        <dbReference type="ARBA" id="ARBA00023002"/>
    </source>
</evidence>
<keyword evidence="5 13" id="KW-0560">Oxidoreductase</keyword>
<dbReference type="NCBIfam" id="TIGR01350">
    <property type="entry name" value="lipoamide_DH"/>
    <property type="match status" value="1"/>
</dbReference>
<organism evidence="16">
    <name type="scientific">Prosthecochloris aestuarii</name>
    <dbReference type="NCBI Taxonomy" id="1102"/>
    <lineage>
        <taxon>Bacteria</taxon>
        <taxon>Pseudomonadati</taxon>
        <taxon>Chlorobiota</taxon>
        <taxon>Chlorobiia</taxon>
        <taxon>Chlorobiales</taxon>
        <taxon>Chlorobiaceae</taxon>
        <taxon>Prosthecochloris</taxon>
    </lineage>
</organism>
<dbReference type="InterPro" id="IPR036188">
    <property type="entry name" value="FAD/NAD-bd_sf"/>
</dbReference>
<keyword evidence="6 11" id="KW-0520">NAD</keyword>
<feature type="binding site" evidence="11">
    <location>
        <begin position="186"/>
        <end position="193"/>
    </location>
    <ligand>
        <name>NAD(+)</name>
        <dbReference type="ChEBI" id="CHEBI:57540"/>
    </ligand>
</feature>
<dbReference type="EMBL" id="DSBW01000146">
    <property type="protein sequence ID" value="HED31350.1"/>
    <property type="molecule type" value="Genomic_DNA"/>
</dbReference>
<evidence type="ECO:0000256" key="1">
    <source>
        <dbReference type="ARBA" id="ARBA00007532"/>
    </source>
</evidence>
<comment type="miscellaneous">
    <text evidence="13">The active site is a redox-active disulfide bond.</text>
</comment>
<dbReference type="Proteomes" id="UP000886335">
    <property type="component" value="Unassembled WGS sequence"/>
</dbReference>
<evidence type="ECO:0000256" key="2">
    <source>
        <dbReference type="ARBA" id="ARBA00012608"/>
    </source>
</evidence>
<feature type="binding site" evidence="11">
    <location>
        <position position="278"/>
    </location>
    <ligand>
        <name>NAD(+)</name>
        <dbReference type="ChEBI" id="CHEBI:57540"/>
    </ligand>
</feature>
<evidence type="ECO:0000256" key="12">
    <source>
        <dbReference type="PIRSR" id="PIRSR000350-4"/>
    </source>
</evidence>
<comment type="caution">
    <text evidence="16">The sequence shown here is derived from an EMBL/GenBank/DDBJ whole genome shotgun (WGS) entry which is preliminary data.</text>
</comment>
<dbReference type="PRINTS" id="PR00368">
    <property type="entry name" value="FADPNR"/>
</dbReference>
<dbReference type="PANTHER" id="PTHR22912:SF151">
    <property type="entry name" value="DIHYDROLIPOYL DEHYDROGENASE, MITOCHONDRIAL"/>
    <property type="match status" value="1"/>
</dbReference>
<feature type="binding site" evidence="11">
    <location>
        <position position="58"/>
    </location>
    <ligand>
        <name>FAD</name>
        <dbReference type="ChEBI" id="CHEBI:57692"/>
    </ligand>
</feature>
<dbReference type="PROSITE" id="PS00076">
    <property type="entry name" value="PYRIDINE_REDOX_1"/>
    <property type="match status" value="1"/>
</dbReference>
<feature type="binding site" evidence="11">
    <location>
        <position position="209"/>
    </location>
    <ligand>
        <name>NAD(+)</name>
        <dbReference type="ChEBI" id="CHEBI:57540"/>
    </ligand>
</feature>
<keyword evidence="8 13" id="KW-0676">Redox-active center</keyword>
<feature type="disulfide bond" description="Redox-active" evidence="12">
    <location>
        <begin position="49"/>
        <end position="54"/>
    </location>
</feature>
<evidence type="ECO:0000256" key="8">
    <source>
        <dbReference type="ARBA" id="ARBA00023284"/>
    </source>
</evidence>
<evidence type="ECO:0000256" key="7">
    <source>
        <dbReference type="ARBA" id="ARBA00023157"/>
    </source>
</evidence>
<proteinExistence type="inferred from homology"/>
<feature type="binding site" evidence="11">
    <location>
        <position position="318"/>
    </location>
    <ligand>
        <name>FAD</name>
        <dbReference type="ChEBI" id="CHEBI:57692"/>
    </ligand>
</feature>
<accession>A0A831SS09</accession>
<comment type="catalytic activity">
    <reaction evidence="9 13">
        <text>N(6)-[(R)-dihydrolipoyl]-L-lysyl-[protein] + NAD(+) = N(6)-[(R)-lipoyl]-L-lysyl-[protein] + NADH + H(+)</text>
        <dbReference type="Rhea" id="RHEA:15045"/>
        <dbReference type="Rhea" id="RHEA-COMP:10474"/>
        <dbReference type="Rhea" id="RHEA-COMP:10475"/>
        <dbReference type="ChEBI" id="CHEBI:15378"/>
        <dbReference type="ChEBI" id="CHEBI:57540"/>
        <dbReference type="ChEBI" id="CHEBI:57945"/>
        <dbReference type="ChEBI" id="CHEBI:83099"/>
        <dbReference type="ChEBI" id="CHEBI:83100"/>
        <dbReference type="EC" id="1.8.1.4"/>
    </reaction>
</comment>
<dbReference type="Gene3D" id="3.50.50.60">
    <property type="entry name" value="FAD/NAD(P)-binding domain"/>
    <property type="match status" value="2"/>
</dbReference>
<sequence>MSQQTPPSSYDYDVIVIGSGPGGHEAAMRAAREGMTVCIVEKAALGGVCVNWGCIPTKALLRSAEIFRLAHDSSRFGLDIADSVQDLSTAVRRSRKVVLLASKGVKSSLKKNGVDIRKGHASFVDAHTLKIEKEGGEERISARYIIVATGGRSRSLPSLAMDGKYIISSTDALALKQPPRRMIVIGGGAIGLEMAWYYHAAGTEVTVVEMMPRILPQEDEEISEGLLRSLRKAGITVFCGSSVQKAEVGNDGTVSALVRLDDGSETGLEAECMLVAVGVSPNSEGLGLETAGIGTDRGFIVTDEQCRTAVPNVYAIGDVRGGMLLAHKASAEAVVAVDSLAGRQSAGVDPTKVPRCVYVEPSVACVGLTEREAREAGNEVLVGKAMFAASGKSSAYGERDGFVKLLFDATTGELLGGHLLGHGAVELIGELALARSLGATAAQIAGTVHAHPTLSESVREAAEDALSGA</sequence>
<dbReference type="SUPFAM" id="SSF51905">
    <property type="entry name" value="FAD/NAD(P)-binding domain"/>
    <property type="match status" value="1"/>
</dbReference>
<dbReference type="InterPro" id="IPR050151">
    <property type="entry name" value="Class-I_Pyr_Nuc-Dis_Oxidored"/>
</dbReference>
<evidence type="ECO:0000256" key="9">
    <source>
        <dbReference type="ARBA" id="ARBA00049187"/>
    </source>
</evidence>
<dbReference type="FunFam" id="3.30.390.30:FF:000001">
    <property type="entry name" value="Dihydrolipoyl dehydrogenase"/>
    <property type="match status" value="1"/>
</dbReference>
<dbReference type="PANTHER" id="PTHR22912">
    <property type="entry name" value="DISULFIDE OXIDOREDUCTASE"/>
    <property type="match status" value="1"/>
</dbReference>
<reference evidence="16" key="1">
    <citation type="journal article" date="2020" name="mSystems">
        <title>Genome- and Community-Level Interaction Insights into Carbon Utilization and Element Cycling Functions of Hydrothermarchaeota in Hydrothermal Sediment.</title>
        <authorList>
            <person name="Zhou Z."/>
            <person name="Liu Y."/>
            <person name="Xu W."/>
            <person name="Pan J."/>
            <person name="Luo Z.H."/>
            <person name="Li M."/>
        </authorList>
    </citation>
    <scope>NUCLEOTIDE SEQUENCE [LARGE SCALE GENOMIC DNA]</scope>
    <source>
        <strain evidence="16">SpSt-1181</strain>
    </source>
</reference>
<dbReference type="InterPro" id="IPR023753">
    <property type="entry name" value="FAD/NAD-binding_dom"/>
</dbReference>
<dbReference type="SUPFAM" id="SSF55424">
    <property type="entry name" value="FAD/NAD-linked reductases, dimerisation (C-terminal) domain"/>
    <property type="match status" value="1"/>
</dbReference>
<dbReference type="InterPro" id="IPR016156">
    <property type="entry name" value="FAD/NAD-linked_Rdtase_dimer_sf"/>
</dbReference>
<dbReference type="GO" id="GO:0006103">
    <property type="term" value="P:2-oxoglutarate metabolic process"/>
    <property type="evidence" value="ECO:0007669"/>
    <property type="project" value="TreeGrafter"/>
</dbReference>